<dbReference type="AlphaFoldDB" id="A0A3B0W1G1"/>
<name>A0A3B0W1G1_9ZZZZ</name>
<accession>A0A3B0W1G1</accession>
<reference evidence="1" key="1">
    <citation type="submission" date="2018-06" db="EMBL/GenBank/DDBJ databases">
        <authorList>
            <person name="Zhirakovskaya E."/>
        </authorList>
    </citation>
    <scope>NUCLEOTIDE SEQUENCE</scope>
</reference>
<sequence length="82" mass="9032">MVLLINNCMIKKMKSQINKRIFSFNNTNTPLTSKRVNIILSSRDDSKNLANAVRATRHGRSSGSSFTISGFTKSALIKASAK</sequence>
<proteinExistence type="predicted"/>
<protein>
    <submittedName>
        <fullName evidence="1">Uncharacterized protein</fullName>
    </submittedName>
</protein>
<dbReference type="EMBL" id="UOFC01000092">
    <property type="protein sequence ID" value="VAW46243.1"/>
    <property type="molecule type" value="Genomic_DNA"/>
</dbReference>
<gene>
    <name evidence="1" type="ORF">MNBD_GAMMA03-1427</name>
</gene>
<organism evidence="1">
    <name type="scientific">hydrothermal vent metagenome</name>
    <dbReference type="NCBI Taxonomy" id="652676"/>
    <lineage>
        <taxon>unclassified sequences</taxon>
        <taxon>metagenomes</taxon>
        <taxon>ecological metagenomes</taxon>
    </lineage>
</organism>
<evidence type="ECO:0000313" key="1">
    <source>
        <dbReference type="EMBL" id="VAW46243.1"/>
    </source>
</evidence>